<dbReference type="AlphaFoldDB" id="A0A7W7WV31"/>
<dbReference type="EMBL" id="JACHJS010000001">
    <property type="protein sequence ID" value="MBB4964502.1"/>
    <property type="molecule type" value="Genomic_DNA"/>
</dbReference>
<evidence type="ECO:0000313" key="2">
    <source>
        <dbReference type="Proteomes" id="UP000542674"/>
    </source>
</evidence>
<proteinExistence type="predicted"/>
<name>A0A7W7WV31_9PSEU</name>
<sequence>MHKKNESGAEVRYRFHADREVDRYLMLDKRAETIQPADGDHDGVFQAAAGKLARAWVDTKAAPDRLIHQS</sequence>
<dbReference type="RefSeq" id="WP_184667550.1">
    <property type="nucleotide sequence ID" value="NZ_BAABAI010000031.1"/>
</dbReference>
<evidence type="ECO:0000313" key="1">
    <source>
        <dbReference type="EMBL" id="MBB4964502.1"/>
    </source>
</evidence>
<reference evidence="1 2" key="1">
    <citation type="submission" date="2020-08" db="EMBL/GenBank/DDBJ databases">
        <title>Sequencing the genomes of 1000 actinobacteria strains.</title>
        <authorList>
            <person name="Klenk H.-P."/>
        </authorList>
    </citation>
    <scope>NUCLEOTIDE SEQUENCE [LARGE SCALE GENOMIC DNA]</scope>
    <source>
        <strain evidence="1 2">DSM 45084</strain>
    </source>
</reference>
<organism evidence="1 2">
    <name type="scientific">Saccharothrix violaceirubra</name>
    <dbReference type="NCBI Taxonomy" id="413306"/>
    <lineage>
        <taxon>Bacteria</taxon>
        <taxon>Bacillati</taxon>
        <taxon>Actinomycetota</taxon>
        <taxon>Actinomycetes</taxon>
        <taxon>Pseudonocardiales</taxon>
        <taxon>Pseudonocardiaceae</taxon>
        <taxon>Saccharothrix</taxon>
    </lineage>
</organism>
<keyword evidence="2" id="KW-1185">Reference proteome</keyword>
<dbReference type="Proteomes" id="UP000542674">
    <property type="component" value="Unassembled WGS sequence"/>
</dbReference>
<comment type="caution">
    <text evidence="1">The sequence shown here is derived from an EMBL/GenBank/DDBJ whole genome shotgun (WGS) entry which is preliminary data.</text>
</comment>
<gene>
    <name evidence="1" type="ORF">F4559_001861</name>
</gene>
<protein>
    <submittedName>
        <fullName evidence="1">Uncharacterized protein</fullName>
    </submittedName>
</protein>
<accession>A0A7W7WV31</accession>